<dbReference type="InterPro" id="IPR000683">
    <property type="entry name" value="Gfo/Idh/MocA-like_OxRdtase_N"/>
</dbReference>
<reference evidence="4 5" key="1">
    <citation type="submission" date="2019-02" db="EMBL/GenBank/DDBJ databases">
        <title>Sequencing the genomes of 1000 actinobacteria strains.</title>
        <authorList>
            <person name="Klenk H.-P."/>
        </authorList>
    </citation>
    <scope>NUCLEOTIDE SEQUENCE [LARGE SCALE GENOMIC DNA]</scope>
    <source>
        <strain evidence="4 5">DSM 16932</strain>
    </source>
</reference>
<dbReference type="Pfam" id="PF22725">
    <property type="entry name" value="GFO_IDH_MocA_C3"/>
    <property type="match status" value="1"/>
</dbReference>
<feature type="domain" description="Gfo/Idh/MocA-like oxidoreductase N-terminal" evidence="2">
    <location>
        <begin position="53"/>
        <end position="134"/>
    </location>
</feature>
<accession>A0A4Q7M0F8</accession>
<evidence type="ECO:0000256" key="1">
    <source>
        <dbReference type="ARBA" id="ARBA00023027"/>
    </source>
</evidence>
<dbReference type="InterPro" id="IPR055170">
    <property type="entry name" value="GFO_IDH_MocA-like_dom"/>
</dbReference>
<dbReference type="Pfam" id="PF01408">
    <property type="entry name" value="GFO_IDH_MocA"/>
    <property type="match status" value="1"/>
</dbReference>
<sequence length="347" mass="35997">MNHDKPRHADLKVAVLSFAHPHAEAYADLLTAWPGVQVLAADPDGSTESGGGPRGRELAQTLGVDYVETYAEAFAWGPDAVIVCSENARHRDLVVAAARAGAHVLCEKPLATSAADARAMIEACDGAGVFLMTAYPVRFSPEFATLRAHVDAGSLGQVMALVGTNNGKIPLDGRPWFVDPRLAGGGALVDHVVHVADLLDALLGVRAESVRAATNRILHADDPRVTVETGGLVNVTYPGGVIATIDCSWSHPNAAPNWGGLTLQAVGTEGVIDIDPFGAHVAGTAEDQPAWLAFGGDLDRAMLGHFLDGVRSGVAPQPDGPAGLRSLEVMLAAQESAATGQAVRLAT</sequence>
<gene>
    <name evidence="4" type="ORF">EV386_0044</name>
</gene>
<keyword evidence="1" id="KW-0520">NAD</keyword>
<proteinExistence type="predicted"/>
<dbReference type="GO" id="GO:0000166">
    <property type="term" value="F:nucleotide binding"/>
    <property type="evidence" value="ECO:0007669"/>
    <property type="project" value="InterPro"/>
</dbReference>
<evidence type="ECO:0000313" key="5">
    <source>
        <dbReference type="Proteomes" id="UP000293852"/>
    </source>
</evidence>
<dbReference type="PANTHER" id="PTHR43377">
    <property type="entry name" value="BILIVERDIN REDUCTASE A"/>
    <property type="match status" value="1"/>
</dbReference>
<dbReference type="SUPFAM" id="SSF51735">
    <property type="entry name" value="NAD(P)-binding Rossmann-fold domains"/>
    <property type="match status" value="1"/>
</dbReference>
<evidence type="ECO:0000259" key="2">
    <source>
        <dbReference type="Pfam" id="PF01408"/>
    </source>
</evidence>
<dbReference type="PANTHER" id="PTHR43377:SF1">
    <property type="entry name" value="BILIVERDIN REDUCTASE A"/>
    <property type="match status" value="1"/>
</dbReference>
<dbReference type="Proteomes" id="UP000293852">
    <property type="component" value="Unassembled WGS sequence"/>
</dbReference>
<feature type="domain" description="GFO/IDH/MocA-like oxidoreductase" evidence="3">
    <location>
        <begin position="143"/>
        <end position="272"/>
    </location>
</feature>
<dbReference type="InterPro" id="IPR036291">
    <property type="entry name" value="NAD(P)-bd_dom_sf"/>
</dbReference>
<dbReference type="InterPro" id="IPR051450">
    <property type="entry name" value="Gfo/Idh/MocA_Oxidoreductases"/>
</dbReference>
<evidence type="ECO:0000313" key="4">
    <source>
        <dbReference type="EMBL" id="RZS59808.1"/>
    </source>
</evidence>
<organism evidence="4 5">
    <name type="scientific">Xylanimonas ulmi</name>
    <dbReference type="NCBI Taxonomy" id="228973"/>
    <lineage>
        <taxon>Bacteria</taxon>
        <taxon>Bacillati</taxon>
        <taxon>Actinomycetota</taxon>
        <taxon>Actinomycetes</taxon>
        <taxon>Micrococcales</taxon>
        <taxon>Promicromonosporaceae</taxon>
        <taxon>Xylanimonas</taxon>
    </lineage>
</organism>
<dbReference type="SUPFAM" id="SSF55347">
    <property type="entry name" value="Glyceraldehyde-3-phosphate dehydrogenase-like, C-terminal domain"/>
    <property type="match status" value="1"/>
</dbReference>
<evidence type="ECO:0000259" key="3">
    <source>
        <dbReference type="Pfam" id="PF22725"/>
    </source>
</evidence>
<dbReference type="RefSeq" id="WP_207216435.1">
    <property type="nucleotide sequence ID" value="NZ_SGWX01000001.1"/>
</dbReference>
<name>A0A4Q7M0F8_9MICO</name>
<dbReference type="EMBL" id="SGWX01000001">
    <property type="protein sequence ID" value="RZS59808.1"/>
    <property type="molecule type" value="Genomic_DNA"/>
</dbReference>
<dbReference type="AlphaFoldDB" id="A0A4Q7M0F8"/>
<comment type="caution">
    <text evidence="4">The sequence shown here is derived from an EMBL/GenBank/DDBJ whole genome shotgun (WGS) entry which is preliminary data.</text>
</comment>
<keyword evidence="5" id="KW-1185">Reference proteome</keyword>
<dbReference type="Gene3D" id="3.30.360.10">
    <property type="entry name" value="Dihydrodipicolinate Reductase, domain 2"/>
    <property type="match status" value="1"/>
</dbReference>
<protein>
    <submittedName>
        <fullName evidence="4">Putative dehydrogenase</fullName>
    </submittedName>
</protein>
<dbReference type="Gene3D" id="3.40.50.720">
    <property type="entry name" value="NAD(P)-binding Rossmann-like Domain"/>
    <property type="match status" value="1"/>
</dbReference>